<organism evidence="3 4">
    <name type="scientific">Halosimplex pelagicum</name>
    <dbReference type="NCBI Taxonomy" id="869886"/>
    <lineage>
        <taxon>Archaea</taxon>
        <taxon>Methanobacteriati</taxon>
        <taxon>Methanobacteriota</taxon>
        <taxon>Stenosarchaea group</taxon>
        <taxon>Halobacteria</taxon>
        <taxon>Halobacteriales</taxon>
        <taxon>Haloarculaceae</taxon>
        <taxon>Halosimplex</taxon>
    </lineage>
</organism>
<dbReference type="SMART" id="SM01126">
    <property type="entry name" value="DDE_Tnp_IS1595"/>
    <property type="match status" value="1"/>
</dbReference>
<feature type="region of interest" description="Disordered" evidence="1">
    <location>
        <begin position="139"/>
        <end position="161"/>
    </location>
</feature>
<evidence type="ECO:0000259" key="2">
    <source>
        <dbReference type="SMART" id="SM01126"/>
    </source>
</evidence>
<evidence type="ECO:0000313" key="3">
    <source>
        <dbReference type="EMBL" id="QLH81980.1"/>
    </source>
</evidence>
<dbReference type="KEGG" id="hpel:HZS54_10270"/>
<feature type="domain" description="ISXO2-like transposase" evidence="2">
    <location>
        <begin position="123"/>
        <end position="278"/>
    </location>
</feature>
<protein>
    <submittedName>
        <fullName evidence="3">IS1595 family transposase</fullName>
    </submittedName>
</protein>
<name>A0A7D5PEF1_9EURY</name>
<sequence>MDKQSAQVFLPPRERCFERLRLARFGETVTCVHCESDEVVKRGTTGKDAQQYWCKNCETYFNDLTDTIFGQHRFALEEMFDIVKEMRSEPTAQIARDLGRDYEAVLNFVHEVQDVSGDIDEFDLYDVCEADEIYVTAGEKGLEDEESSPRQRGLFKKGRGDFQGDKPPVLTLVRRDDGRVRFLVCKDLQDADEDIAEYGDGSVILCTDGYGIYDDIEELEGVDGHLAVTHSDTYVIGDAHTNTCENRHSFLRQWLAKFRGVSKHHLQKYLDFLALKLNSPGNWFEKLLCYNVSG</sequence>
<dbReference type="PANTHER" id="PTHR33293">
    <property type="entry name" value="INSERTION ELEMENT IS1 1 PROTEIN INSB-RELATED"/>
    <property type="match status" value="1"/>
</dbReference>
<dbReference type="Proteomes" id="UP000509346">
    <property type="component" value="Chromosome"/>
</dbReference>
<dbReference type="InterPro" id="IPR051354">
    <property type="entry name" value="Transposase_27_IS1"/>
</dbReference>
<reference evidence="3 4" key="1">
    <citation type="submission" date="2020-07" db="EMBL/GenBank/DDBJ databases">
        <title>Halosimplex litoreum sp. nov. and Halosimplex rubrum sp. nov., isolated from different salt environments.</title>
        <authorList>
            <person name="Cui H."/>
        </authorList>
    </citation>
    <scope>NUCLEOTIDE SEQUENCE [LARGE SCALE GENOMIC DNA]</scope>
    <source>
        <strain evidence="3 4">R2</strain>
    </source>
</reference>
<evidence type="ECO:0000313" key="4">
    <source>
        <dbReference type="Proteomes" id="UP000509346"/>
    </source>
</evidence>
<dbReference type="OrthoDB" id="213253at2157"/>
<dbReference type="InterPro" id="IPR024445">
    <property type="entry name" value="Tnp_ISXO2-like"/>
</dbReference>
<dbReference type="PANTHER" id="PTHR33293:SF1">
    <property type="entry name" value="INSERTION ELEMENT IS1 1 PROTEIN INSB-RELATED"/>
    <property type="match status" value="1"/>
</dbReference>
<evidence type="ECO:0000256" key="1">
    <source>
        <dbReference type="SAM" id="MobiDB-lite"/>
    </source>
</evidence>
<proteinExistence type="predicted"/>
<accession>A0A7D5PEF1</accession>
<dbReference type="NCBIfam" id="NF033547">
    <property type="entry name" value="transpos_IS1595"/>
    <property type="match status" value="1"/>
</dbReference>
<keyword evidence="4" id="KW-1185">Reference proteome</keyword>
<dbReference type="AlphaFoldDB" id="A0A7D5PEF1"/>
<dbReference type="RefSeq" id="WP_179922448.1">
    <property type="nucleotide sequence ID" value="NZ_CP058909.1"/>
</dbReference>
<dbReference type="Pfam" id="PF12762">
    <property type="entry name" value="DDE_Tnp_IS1595"/>
    <property type="match status" value="1"/>
</dbReference>
<gene>
    <name evidence="3" type="ORF">HZS54_10270</name>
</gene>
<dbReference type="GeneID" id="56082977"/>
<dbReference type="EMBL" id="CP058909">
    <property type="protein sequence ID" value="QLH81980.1"/>
    <property type="molecule type" value="Genomic_DNA"/>
</dbReference>